<dbReference type="InterPro" id="IPR010538">
    <property type="entry name" value="DHOR"/>
</dbReference>
<evidence type="ECO:0000256" key="3">
    <source>
        <dbReference type="ARBA" id="ARBA00023004"/>
    </source>
</evidence>
<dbReference type="GO" id="GO:0046872">
    <property type="term" value="F:metal ion binding"/>
    <property type="evidence" value="ECO:0007669"/>
    <property type="project" value="UniProtKB-KW"/>
</dbReference>
<evidence type="ECO:0000256" key="1">
    <source>
        <dbReference type="ARBA" id="ARBA00022617"/>
    </source>
</evidence>
<dbReference type="PANTHER" id="PTHR30600:SF4">
    <property type="entry name" value="CYTOCHROME C DOMAIN-CONTAINING PROTEIN"/>
    <property type="match status" value="1"/>
</dbReference>
<feature type="region of interest" description="Disordered" evidence="5">
    <location>
        <begin position="1"/>
        <end position="23"/>
    </location>
</feature>
<protein>
    <recommendedName>
        <fullName evidence="6">Cytochrome c domain-containing protein</fullName>
    </recommendedName>
</protein>
<dbReference type="Gene3D" id="1.10.760.10">
    <property type="entry name" value="Cytochrome c-like domain"/>
    <property type="match status" value="1"/>
</dbReference>
<dbReference type="SUPFAM" id="SSF46626">
    <property type="entry name" value="Cytochrome c"/>
    <property type="match status" value="1"/>
</dbReference>
<dbReference type="PANTHER" id="PTHR30600">
    <property type="entry name" value="CYTOCHROME C PEROXIDASE-RELATED"/>
    <property type="match status" value="1"/>
</dbReference>
<proteinExistence type="predicted"/>
<evidence type="ECO:0000313" key="7">
    <source>
        <dbReference type="EMBL" id="AOZ70888.1"/>
    </source>
</evidence>
<keyword evidence="2 4" id="KW-0479">Metal-binding</keyword>
<dbReference type="GO" id="GO:0004130">
    <property type="term" value="F:cytochrome-c peroxidase activity"/>
    <property type="evidence" value="ECO:0007669"/>
    <property type="project" value="TreeGrafter"/>
</dbReference>
<dbReference type="InterPro" id="IPR036909">
    <property type="entry name" value="Cyt_c-like_dom_sf"/>
</dbReference>
<dbReference type="KEGG" id="rhp:LPB142_04725"/>
<dbReference type="Proteomes" id="UP000176562">
    <property type="component" value="Chromosome"/>
</dbReference>
<keyword evidence="1 4" id="KW-0349">Heme</keyword>
<dbReference type="PROSITE" id="PS51007">
    <property type="entry name" value="CYTC"/>
    <property type="match status" value="1"/>
</dbReference>
<dbReference type="GO" id="GO:0020037">
    <property type="term" value="F:heme binding"/>
    <property type="evidence" value="ECO:0007669"/>
    <property type="project" value="InterPro"/>
</dbReference>
<keyword evidence="3 4" id="KW-0408">Iron</keyword>
<name>A0A1D9MGK4_9RHOB</name>
<accession>A0A1D9MGK4</accession>
<sequence length="440" mass="45423">MTRAAQDFTAPEPFEARPAGAGTAMDGAFSAPLTTLPEAERFDFALGEALFEKLWVPAPSTTRASDGLGPLFNARACASCHPGDSRGAPVDEAAGLSGMVLKLGAPGGGPDPHLGAQLQDRAAPGLAPEGALALEWVEEQIPLAGGESLSLRRPVPRVSPPLGPTTLTDLRIAPQLIGLGLLEAVPEAAIRAGADPEDRNGDGISGRVSELGGALGPRLGRFGQKAGAASLPEMIAAAFATDLGLSTPLFPDPAGDCTAAQTACRAAPMGEDAGLRDGREVSAEALDLTAAYIRGLAVPARRTPGAPQVLAGKAAFYDAGCPACHRPKFVTEKRPADPARSFQLIWPYTDLLLHDMGPGLAETRPEAGASGAEWRTPPLWGIGLTAAARGGPARFLHDGRARSLLEAVLWHGGEARAARDRVAAMAPETRAALIRFLESL</sequence>
<evidence type="ECO:0000256" key="2">
    <source>
        <dbReference type="ARBA" id="ARBA00022723"/>
    </source>
</evidence>
<dbReference type="EMBL" id="CP017781">
    <property type="protein sequence ID" value="AOZ70888.1"/>
    <property type="molecule type" value="Genomic_DNA"/>
</dbReference>
<evidence type="ECO:0000259" key="6">
    <source>
        <dbReference type="PROSITE" id="PS51007"/>
    </source>
</evidence>
<evidence type="ECO:0000256" key="4">
    <source>
        <dbReference type="PROSITE-ProRule" id="PRU00433"/>
    </source>
</evidence>
<dbReference type="STRING" id="1850250.LPB142_04725"/>
<organism evidence="7 8">
    <name type="scientific">Rhodobacter xanthinilyticus</name>
    <dbReference type="NCBI Taxonomy" id="1850250"/>
    <lineage>
        <taxon>Bacteria</taxon>
        <taxon>Pseudomonadati</taxon>
        <taxon>Pseudomonadota</taxon>
        <taxon>Alphaproteobacteria</taxon>
        <taxon>Rhodobacterales</taxon>
        <taxon>Rhodobacter group</taxon>
        <taxon>Rhodobacter</taxon>
    </lineage>
</organism>
<reference evidence="7 8" key="1">
    <citation type="submission" date="2016-10" db="EMBL/GenBank/DDBJ databases">
        <title>Rhodobacter sp. LPB0142, isolated from sea water.</title>
        <authorList>
            <person name="Kim E."/>
            <person name="Yi H."/>
        </authorList>
    </citation>
    <scope>NUCLEOTIDE SEQUENCE [LARGE SCALE GENOMIC DNA]</scope>
    <source>
        <strain evidence="7 8">LPB0142</strain>
    </source>
</reference>
<dbReference type="AlphaFoldDB" id="A0A1D9MGK4"/>
<dbReference type="GO" id="GO:0009055">
    <property type="term" value="F:electron transfer activity"/>
    <property type="evidence" value="ECO:0007669"/>
    <property type="project" value="InterPro"/>
</dbReference>
<dbReference type="Pfam" id="PF06537">
    <property type="entry name" value="DHOR"/>
    <property type="match status" value="2"/>
</dbReference>
<dbReference type="InterPro" id="IPR051395">
    <property type="entry name" value="Cytochrome_c_Peroxidase/MauG"/>
</dbReference>
<dbReference type="PIRSF" id="PIRSF028099">
    <property type="entry name" value="DUF1111"/>
    <property type="match status" value="1"/>
</dbReference>
<evidence type="ECO:0000313" key="8">
    <source>
        <dbReference type="Proteomes" id="UP000176562"/>
    </source>
</evidence>
<keyword evidence="8" id="KW-1185">Reference proteome</keyword>
<gene>
    <name evidence="7" type="ORF">LPB142_04725</name>
</gene>
<dbReference type="InterPro" id="IPR009056">
    <property type="entry name" value="Cyt_c-like_dom"/>
</dbReference>
<feature type="domain" description="Cytochrome c" evidence="6">
    <location>
        <begin position="307"/>
        <end position="440"/>
    </location>
</feature>
<evidence type="ECO:0000256" key="5">
    <source>
        <dbReference type="SAM" id="MobiDB-lite"/>
    </source>
</evidence>